<sequence length="487" mass="55262">MKKGIIYFCILFATTASTINVAFANRGLNEIRYALFKDPNADVMEDLTKLAKFGDRQSMLLLGNLLVQKNSMANSTDALELFKKAFAEGHGEIPALTAMARVLDNNTRLRKKQASYIKKSIQQYPLTRDPQTVTATLEVFVTYPNFINNKQAEKLIALYQSSCLAFCRPELYKAVLAEQQGNKVLALQLYEKAFFSDSRAVFRYYKLLGDKQDTLFPQYTRSLQDQVNSLPVTTVHSIASVLDTIFLTQRSLAILKARQTYEKNKHLTGLAWEQAKAQTEISRKQITEQATKDENEINFWLDNAIERNWVPAMVSKVNKMTSLPTNYTPEEALGLIERIAATQPQNAKALTVSVSMVSSWNTLNPPKSYELIQQLQQEQYPSANMLLSTLYSRGVLDEPDQHRALAILENEAKKGYPSAFYVIAGIYYQGRAICRDKAKAYAYVLLAYELGEFRASGLKKQLMNDMTKQEEQQGLSLYKQLAKEYQL</sequence>
<evidence type="ECO:0000313" key="2">
    <source>
        <dbReference type="EMBL" id="QQP84350.1"/>
    </source>
</evidence>
<dbReference type="Proteomes" id="UP000595278">
    <property type="component" value="Chromosome"/>
</dbReference>
<name>A0A974RVQ8_9GAMM</name>
<organism evidence="2 3">
    <name type="scientific">Entomomonas asaccharolytica</name>
    <dbReference type="NCBI Taxonomy" id="2785331"/>
    <lineage>
        <taxon>Bacteria</taxon>
        <taxon>Pseudomonadati</taxon>
        <taxon>Pseudomonadota</taxon>
        <taxon>Gammaproteobacteria</taxon>
        <taxon>Pseudomonadales</taxon>
        <taxon>Pseudomonadaceae</taxon>
        <taxon>Entomomonas</taxon>
    </lineage>
</organism>
<feature type="chain" id="PRO_5037653278" evidence="1">
    <location>
        <begin position="25"/>
        <end position="487"/>
    </location>
</feature>
<keyword evidence="3" id="KW-1185">Reference proteome</keyword>
<protein>
    <submittedName>
        <fullName evidence="2">Sel1 repeat family protein</fullName>
    </submittedName>
</protein>
<evidence type="ECO:0000256" key="1">
    <source>
        <dbReference type="SAM" id="SignalP"/>
    </source>
</evidence>
<dbReference type="EMBL" id="CP067393">
    <property type="protein sequence ID" value="QQP84350.1"/>
    <property type="molecule type" value="Genomic_DNA"/>
</dbReference>
<dbReference type="PANTHER" id="PTHR11102">
    <property type="entry name" value="SEL-1-LIKE PROTEIN"/>
    <property type="match status" value="1"/>
</dbReference>
<feature type="signal peptide" evidence="1">
    <location>
        <begin position="1"/>
        <end position="24"/>
    </location>
</feature>
<proteinExistence type="predicted"/>
<dbReference type="InterPro" id="IPR011990">
    <property type="entry name" value="TPR-like_helical_dom_sf"/>
</dbReference>
<dbReference type="RefSeq" id="WP_201090248.1">
    <property type="nucleotide sequence ID" value="NZ_CP067393.1"/>
</dbReference>
<reference evidence="2 3" key="1">
    <citation type="submission" date="2021-01" db="EMBL/GenBank/DDBJ databases">
        <title>Entomomonas sp. F2A isolated from a house cricket (Acheta domesticus).</title>
        <authorList>
            <person name="Spergser J."/>
            <person name="Busse H.-J."/>
        </authorList>
    </citation>
    <scope>NUCLEOTIDE SEQUENCE [LARGE SCALE GENOMIC DNA]</scope>
    <source>
        <strain evidence="2 3">F2A</strain>
    </source>
</reference>
<accession>A0A974RVQ8</accession>
<dbReference type="InterPro" id="IPR050767">
    <property type="entry name" value="Sel1_AlgK"/>
</dbReference>
<dbReference type="KEGG" id="eaz:JHT90_07885"/>
<gene>
    <name evidence="2" type="ORF">JHT90_07885</name>
</gene>
<evidence type="ECO:0000313" key="3">
    <source>
        <dbReference type="Proteomes" id="UP000595278"/>
    </source>
</evidence>
<dbReference type="Gene3D" id="1.25.40.10">
    <property type="entry name" value="Tetratricopeptide repeat domain"/>
    <property type="match status" value="1"/>
</dbReference>
<keyword evidence="1" id="KW-0732">Signal</keyword>
<dbReference type="SUPFAM" id="SSF81901">
    <property type="entry name" value="HCP-like"/>
    <property type="match status" value="2"/>
</dbReference>
<dbReference type="PANTHER" id="PTHR11102:SF160">
    <property type="entry name" value="ERAD-ASSOCIATED E3 UBIQUITIN-PROTEIN LIGASE COMPONENT HRD3"/>
    <property type="match status" value="1"/>
</dbReference>
<dbReference type="AlphaFoldDB" id="A0A974RVQ8"/>